<dbReference type="OrthoDB" id="1072921at2759"/>
<dbReference type="AlphaFoldDB" id="A0A1R3KRK9"/>
<organism evidence="4 5">
    <name type="scientific">Corchorus olitorius</name>
    <dbReference type="NCBI Taxonomy" id="93759"/>
    <lineage>
        <taxon>Eukaryota</taxon>
        <taxon>Viridiplantae</taxon>
        <taxon>Streptophyta</taxon>
        <taxon>Embryophyta</taxon>
        <taxon>Tracheophyta</taxon>
        <taxon>Spermatophyta</taxon>
        <taxon>Magnoliopsida</taxon>
        <taxon>eudicotyledons</taxon>
        <taxon>Gunneridae</taxon>
        <taxon>Pentapetalae</taxon>
        <taxon>rosids</taxon>
        <taxon>malvids</taxon>
        <taxon>Malvales</taxon>
        <taxon>Malvaceae</taxon>
        <taxon>Grewioideae</taxon>
        <taxon>Apeibeae</taxon>
        <taxon>Corchorus</taxon>
    </lineage>
</organism>
<dbReference type="PANTHER" id="PTHR35317:SF31">
    <property type="entry name" value="DUF4219 DOMAIN-CONTAINING PROTEIN"/>
    <property type="match status" value="1"/>
</dbReference>
<dbReference type="Gene3D" id="1.25.40.270">
    <property type="entry name" value="Vacuolar protein sorting-associated protein vta1"/>
    <property type="match status" value="1"/>
</dbReference>
<evidence type="ECO:0000256" key="3">
    <source>
        <dbReference type="SAM" id="MobiDB-lite"/>
    </source>
</evidence>
<reference evidence="5" key="1">
    <citation type="submission" date="2013-09" db="EMBL/GenBank/DDBJ databases">
        <title>Corchorus olitorius genome sequencing.</title>
        <authorList>
            <person name="Alam M."/>
            <person name="Haque M.S."/>
            <person name="Islam M.S."/>
            <person name="Emdad E.M."/>
            <person name="Islam M.M."/>
            <person name="Ahmed B."/>
            <person name="Halim A."/>
            <person name="Hossen Q.M.M."/>
            <person name="Hossain M.Z."/>
            <person name="Ahmed R."/>
            <person name="Khan M.M."/>
            <person name="Islam R."/>
            <person name="Rashid M.M."/>
            <person name="Khan S.A."/>
            <person name="Rahman M.S."/>
            <person name="Alam M."/>
            <person name="Yahiya A.S."/>
            <person name="Khan M.S."/>
            <person name="Azam M.S."/>
            <person name="Haque T."/>
            <person name="Lashkar M.Z.H."/>
            <person name="Akhand A.I."/>
            <person name="Morshed G."/>
            <person name="Roy S."/>
            <person name="Uddin K.S."/>
            <person name="Rabeya T."/>
            <person name="Hossain A.S."/>
            <person name="Chowdhury A."/>
            <person name="Snigdha A.R."/>
            <person name="Mortoza M.S."/>
            <person name="Matin S.A."/>
            <person name="Hoque S.M.E."/>
            <person name="Islam M.K."/>
            <person name="Roy D.K."/>
            <person name="Haider R."/>
            <person name="Moosa M.M."/>
            <person name="Elias S.M."/>
            <person name="Hasan A.M."/>
            <person name="Jahan S."/>
            <person name="Shafiuddin M."/>
            <person name="Mahmood N."/>
            <person name="Shommy N.S."/>
        </authorList>
    </citation>
    <scope>NUCLEOTIDE SEQUENCE [LARGE SCALE GENOMIC DNA]</scope>
    <source>
        <strain evidence="5">cv. O-4</strain>
    </source>
</reference>
<name>A0A1R3KRK9_9ROSI</name>
<protein>
    <submittedName>
        <fullName evidence="4">Uncharacterized protein</fullName>
    </submittedName>
</protein>
<gene>
    <name evidence="4" type="ORF">COLO4_05217</name>
</gene>
<dbReference type="Proteomes" id="UP000187203">
    <property type="component" value="Unassembled WGS sequence"/>
</dbReference>
<dbReference type="STRING" id="93759.A0A1R3KRK9"/>
<feature type="region of interest" description="Disordered" evidence="3">
    <location>
        <begin position="100"/>
        <end position="128"/>
    </location>
</feature>
<accession>A0A1R3KRK9</accession>
<keyword evidence="2" id="KW-0472">Membrane</keyword>
<dbReference type="EMBL" id="AWUE01012272">
    <property type="protein sequence ID" value="OMP09689.1"/>
    <property type="molecule type" value="Genomic_DNA"/>
</dbReference>
<comment type="subcellular location">
    <subcellularLocation>
        <location evidence="1">Endomembrane system</location>
    </subcellularLocation>
</comment>
<feature type="compositionally biased region" description="Basic and acidic residues" evidence="3">
    <location>
        <begin position="100"/>
        <end position="120"/>
    </location>
</feature>
<dbReference type="InterPro" id="IPR023175">
    <property type="entry name" value="Vta1/CALS_N_sf"/>
</dbReference>
<sequence>MLEDETVKQYADRIMTVVNKIRLLGDNNFGETRVVDKIMSTLPEKYENTIATMEMILEDDECTLKELLNAMYAVEQRRANRQLIKSEGAMVVSKVKGKVKQDYEPKRDKGKKPETSRDAETSENPAVNEVGFDQREDEDEATTTFSMEVFDNVDVVPSSLSSIVPILRIAKEIEHEHPCVAYLCRTMHPVLPLGSNKLMPRRLRAIYQHYFEHHVIPLDQGDQSNRYLSQQNGFQQNLLLRKVIVSPIYWQSSTLAFKQLQCFLKLYSVCSVVNKTEKVEEVAPEIIAAARDHVQEKKEIYYLHSL</sequence>
<evidence type="ECO:0000256" key="1">
    <source>
        <dbReference type="ARBA" id="ARBA00004308"/>
    </source>
</evidence>
<dbReference type="PANTHER" id="PTHR35317">
    <property type="entry name" value="OS04G0629600 PROTEIN"/>
    <property type="match status" value="1"/>
</dbReference>
<evidence type="ECO:0000313" key="5">
    <source>
        <dbReference type="Proteomes" id="UP000187203"/>
    </source>
</evidence>
<comment type="caution">
    <text evidence="4">The sequence shown here is derived from an EMBL/GenBank/DDBJ whole genome shotgun (WGS) entry which is preliminary data.</text>
</comment>
<dbReference type="Pfam" id="PF14223">
    <property type="entry name" value="Retrotran_gag_2"/>
    <property type="match status" value="1"/>
</dbReference>
<dbReference type="GO" id="GO:0012505">
    <property type="term" value="C:endomembrane system"/>
    <property type="evidence" value="ECO:0007669"/>
    <property type="project" value="UniProtKB-SubCell"/>
</dbReference>
<proteinExistence type="predicted"/>
<keyword evidence="5" id="KW-1185">Reference proteome</keyword>
<evidence type="ECO:0000256" key="2">
    <source>
        <dbReference type="ARBA" id="ARBA00023136"/>
    </source>
</evidence>
<evidence type="ECO:0000313" key="4">
    <source>
        <dbReference type="EMBL" id="OMP09689.1"/>
    </source>
</evidence>